<dbReference type="Pfam" id="PF00072">
    <property type="entry name" value="Response_reg"/>
    <property type="match status" value="1"/>
</dbReference>
<keyword evidence="4 9" id="KW-0238">DNA-binding</keyword>
<dbReference type="PROSITE" id="PS50043">
    <property type="entry name" value="HTH_LUXR_2"/>
    <property type="match status" value="1"/>
</dbReference>
<evidence type="ECO:0000259" key="7">
    <source>
        <dbReference type="PROSITE" id="PS50043"/>
    </source>
</evidence>
<dbReference type="InterPro" id="IPR011006">
    <property type="entry name" value="CheY-like_superfamily"/>
</dbReference>
<evidence type="ECO:0000256" key="5">
    <source>
        <dbReference type="ARBA" id="ARBA00023163"/>
    </source>
</evidence>
<evidence type="ECO:0000313" key="10">
    <source>
        <dbReference type="Proteomes" id="UP000637002"/>
    </source>
</evidence>
<proteinExistence type="predicted"/>
<dbReference type="InterPro" id="IPR039420">
    <property type="entry name" value="WalR-like"/>
</dbReference>
<dbReference type="GO" id="GO:0005829">
    <property type="term" value="C:cytosol"/>
    <property type="evidence" value="ECO:0007669"/>
    <property type="project" value="TreeGrafter"/>
</dbReference>
<dbReference type="InterPro" id="IPR001789">
    <property type="entry name" value="Sig_transdc_resp-reg_receiver"/>
</dbReference>
<dbReference type="EMBL" id="BMGG01000001">
    <property type="protein sequence ID" value="GGC47517.1"/>
    <property type="molecule type" value="Genomic_DNA"/>
</dbReference>
<evidence type="ECO:0000313" key="9">
    <source>
        <dbReference type="EMBL" id="GGC47517.1"/>
    </source>
</evidence>
<evidence type="ECO:0000256" key="1">
    <source>
        <dbReference type="ARBA" id="ARBA00022553"/>
    </source>
</evidence>
<dbReference type="GO" id="GO:0006355">
    <property type="term" value="P:regulation of DNA-templated transcription"/>
    <property type="evidence" value="ECO:0007669"/>
    <property type="project" value="InterPro"/>
</dbReference>
<dbReference type="InterPro" id="IPR000792">
    <property type="entry name" value="Tscrpt_reg_LuxR_C"/>
</dbReference>
<dbReference type="GO" id="GO:0032993">
    <property type="term" value="C:protein-DNA complex"/>
    <property type="evidence" value="ECO:0007669"/>
    <property type="project" value="TreeGrafter"/>
</dbReference>
<feature type="domain" description="Response regulatory" evidence="8">
    <location>
        <begin position="9"/>
        <end position="125"/>
    </location>
</feature>
<dbReference type="PRINTS" id="PR00038">
    <property type="entry name" value="HTHLUXR"/>
</dbReference>
<keyword evidence="1 6" id="KW-0597">Phosphoprotein</keyword>
<dbReference type="GO" id="GO:0000976">
    <property type="term" value="F:transcription cis-regulatory region binding"/>
    <property type="evidence" value="ECO:0007669"/>
    <property type="project" value="TreeGrafter"/>
</dbReference>
<dbReference type="AlphaFoldDB" id="A0A916TXI9"/>
<reference evidence="9" key="1">
    <citation type="journal article" date="2014" name="Int. J. Syst. Evol. Microbiol.">
        <title>Complete genome sequence of Corynebacterium casei LMG S-19264T (=DSM 44701T), isolated from a smear-ripened cheese.</title>
        <authorList>
            <consortium name="US DOE Joint Genome Institute (JGI-PGF)"/>
            <person name="Walter F."/>
            <person name="Albersmeier A."/>
            <person name="Kalinowski J."/>
            <person name="Ruckert C."/>
        </authorList>
    </citation>
    <scope>NUCLEOTIDE SEQUENCE</scope>
    <source>
        <strain evidence="9">CGMCC 1.12919</strain>
    </source>
</reference>
<sequence>MSDAAARPVVLVVDDSAETLSMLTSALEGTGAMVLVAREGAEALKIAERITPDIILLDAVMPGLDGFQTCRELKRIAALAPVPVIFMTGLSETEHILRGLEAGGVDYVTKPLVIDELLARMRVHLANARLSKSARAALDTAGRYLLAVDSGGRLLWSTPQASRLMGPSGRGAGEPVLPAEAQAWVGAQAASDFLATPSIKLGGDAGRTLRLSFVGRLSREEILLRVSEDDAAADIAALRGRYPLTAREAEVLAWVARGKPNRDIAEILGLSPRTVNKHLEQIFSKIGVENRAAAAALATRTLG</sequence>
<organism evidence="9 10">
    <name type="scientific">Chelatococcus reniformis</name>
    <dbReference type="NCBI Taxonomy" id="1494448"/>
    <lineage>
        <taxon>Bacteria</taxon>
        <taxon>Pseudomonadati</taxon>
        <taxon>Pseudomonadota</taxon>
        <taxon>Alphaproteobacteria</taxon>
        <taxon>Hyphomicrobiales</taxon>
        <taxon>Chelatococcaceae</taxon>
        <taxon>Chelatococcus</taxon>
    </lineage>
</organism>
<gene>
    <name evidence="9" type="ORF">GCM10010994_03380</name>
</gene>
<dbReference type="Gene3D" id="3.40.50.2300">
    <property type="match status" value="1"/>
</dbReference>
<dbReference type="PANTHER" id="PTHR48111:SF1">
    <property type="entry name" value="TWO-COMPONENT RESPONSE REGULATOR ORR33"/>
    <property type="match status" value="1"/>
</dbReference>
<dbReference type="FunFam" id="1.10.10.10:FF:000153">
    <property type="entry name" value="LuxR family transcriptional regulator"/>
    <property type="match status" value="1"/>
</dbReference>
<evidence type="ECO:0000256" key="2">
    <source>
        <dbReference type="ARBA" id="ARBA00023012"/>
    </source>
</evidence>
<keyword evidence="3" id="KW-0805">Transcription regulation</keyword>
<dbReference type="Gene3D" id="1.10.10.10">
    <property type="entry name" value="Winged helix-like DNA-binding domain superfamily/Winged helix DNA-binding domain"/>
    <property type="match status" value="1"/>
</dbReference>
<keyword evidence="10" id="KW-1185">Reference proteome</keyword>
<dbReference type="GO" id="GO:0000156">
    <property type="term" value="F:phosphorelay response regulator activity"/>
    <property type="evidence" value="ECO:0007669"/>
    <property type="project" value="TreeGrafter"/>
</dbReference>
<feature type="modified residue" description="4-aspartylphosphate" evidence="6">
    <location>
        <position position="58"/>
    </location>
</feature>
<dbReference type="PANTHER" id="PTHR48111">
    <property type="entry name" value="REGULATOR OF RPOS"/>
    <property type="match status" value="1"/>
</dbReference>
<evidence type="ECO:0000256" key="6">
    <source>
        <dbReference type="PROSITE-ProRule" id="PRU00169"/>
    </source>
</evidence>
<comment type="caution">
    <text evidence="9">The sequence shown here is derived from an EMBL/GenBank/DDBJ whole genome shotgun (WGS) entry which is preliminary data.</text>
</comment>
<dbReference type="SMART" id="SM00421">
    <property type="entry name" value="HTH_LUXR"/>
    <property type="match status" value="1"/>
</dbReference>
<accession>A0A916TXI9</accession>
<dbReference type="CDD" id="cd06170">
    <property type="entry name" value="LuxR_C_like"/>
    <property type="match status" value="1"/>
</dbReference>
<dbReference type="SMART" id="SM00448">
    <property type="entry name" value="REC"/>
    <property type="match status" value="1"/>
</dbReference>
<dbReference type="RefSeq" id="WP_188607386.1">
    <property type="nucleotide sequence ID" value="NZ_BMGG01000001.1"/>
</dbReference>
<dbReference type="PROSITE" id="PS50110">
    <property type="entry name" value="RESPONSE_REGULATORY"/>
    <property type="match status" value="1"/>
</dbReference>
<evidence type="ECO:0000256" key="4">
    <source>
        <dbReference type="ARBA" id="ARBA00023125"/>
    </source>
</evidence>
<keyword evidence="5" id="KW-0804">Transcription</keyword>
<feature type="domain" description="HTH luxR-type" evidence="7">
    <location>
        <begin position="237"/>
        <end position="302"/>
    </location>
</feature>
<dbReference type="InterPro" id="IPR036388">
    <property type="entry name" value="WH-like_DNA-bd_sf"/>
</dbReference>
<name>A0A916TXI9_9HYPH</name>
<dbReference type="SUPFAM" id="SSF52172">
    <property type="entry name" value="CheY-like"/>
    <property type="match status" value="1"/>
</dbReference>
<protein>
    <submittedName>
        <fullName evidence="9">DNA-binding response regulator</fullName>
    </submittedName>
</protein>
<keyword evidence="2" id="KW-0902">Two-component regulatory system</keyword>
<dbReference type="InterPro" id="IPR016032">
    <property type="entry name" value="Sig_transdc_resp-reg_C-effctor"/>
</dbReference>
<evidence type="ECO:0000256" key="3">
    <source>
        <dbReference type="ARBA" id="ARBA00023015"/>
    </source>
</evidence>
<evidence type="ECO:0000259" key="8">
    <source>
        <dbReference type="PROSITE" id="PS50110"/>
    </source>
</evidence>
<dbReference type="Pfam" id="PF00196">
    <property type="entry name" value="GerE"/>
    <property type="match status" value="1"/>
</dbReference>
<dbReference type="Proteomes" id="UP000637002">
    <property type="component" value="Unassembled WGS sequence"/>
</dbReference>
<dbReference type="SUPFAM" id="SSF46894">
    <property type="entry name" value="C-terminal effector domain of the bipartite response regulators"/>
    <property type="match status" value="1"/>
</dbReference>
<reference evidence="9" key="2">
    <citation type="submission" date="2020-09" db="EMBL/GenBank/DDBJ databases">
        <authorList>
            <person name="Sun Q."/>
            <person name="Zhou Y."/>
        </authorList>
    </citation>
    <scope>NUCLEOTIDE SEQUENCE</scope>
    <source>
        <strain evidence="9">CGMCC 1.12919</strain>
    </source>
</reference>